<evidence type="ECO:0000256" key="2">
    <source>
        <dbReference type="SAM" id="SignalP"/>
    </source>
</evidence>
<sequence length="121" mass="13155">MAVKSCKCILACGIGLVNALPTRQSLSGVVRVTQNDGDSSGQGTAAERLTTTVDDDDDDDDKDGGGDDCGRAAAKKLAGLSNLGHRTNVARKGFSGCRYGREEKCCRRWRFRIKRRKEIEF</sequence>
<dbReference type="Proteomes" id="UP001283361">
    <property type="component" value="Unassembled WGS sequence"/>
</dbReference>
<evidence type="ECO:0000313" key="4">
    <source>
        <dbReference type="Proteomes" id="UP001283361"/>
    </source>
</evidence>
<name>A0AAE1CTF4_9GAST</name>
<feature type="chain" id="PRO_5042269172" description="Secreted protein" evidence="2">
    <location>
        <begin position="20"/>
        <end position="121"/>
    </location>
</feature>
<feature type="region of interest" description="Disordered" evidence="1">
    <location>
        <begin position="33"/>
        <end position="67"/>
    </location>
</feature>
<evidence type="ECO:0000313" key="3">
    <source>
        <dbReference type="EMBL" id="KAK3734874.1"/>
    </source>
</evidence>
<gene>
    <name evidence="3" type="ORF">RRG08_038900</name>
</gene>
<proteinExistence type="predicted"/>
<dbReference type="EMBL" id="JAWDGP010006834">
    <property type="protein sequence ID" value="KAK3734874.1"/>
    <property type="molecule type" value="Genomic_DNA"/>
</dbReference>
<protein>
    <recommendedName>
        <fullName evidence="5">Secreted protein</fullName>
    </recommendedName>
</protein>
<accession>A0AAE1CTF4</accession>
<reference evidence="3" key="1">
    <citation type="journal article" date="2023" name="G3 (Bethesda)">
        <title>A reference genome for the long-term kleptoplast-retaining sea slug Elysia crispata morphotype clarki.</title>
        <authorList>
            <person name="Eastman K.E."/>
            <person name="Pendleton A.L."/>
            <person name="Shaikh M.A."/>
            <person name="Suttiyut T."/>
            <person name="Ogas R."/>
            <person name="Tomko P."/>
            <person name="Gavelis G."/>
            <person name="Widhalm J.R."/>
            <person name="Wisecaver J.H."/>
        </authorList>
    </citation>
    <scope>NUCLEOTIDE SEQUENCE</scope>
    <source>
        <strain evidence="3">ECLA1</strain>
    </source>
</reference>
<comment type="caution">
    <text evidence="3">The sequence shown here is derived from an EMBL/GenBank/DDBJ whole genome shotgun (WGS) entry which is preliminary data.</text>
</comment>
<feature type="compositionally biased region" description="Acidic residues" evidence="1">
    <location>
        <begin position="53"/>
        <end position="62"/>
    </location>
</feature>
<dbReference type="AlphaFoldDB" id="A0AAE1CTF4"/>
<feature type="compositionally biased region" description="Polar residues" evidence="1">
    <location>
        <begin position="33"/>
        <end position="43"/>
    </location>
</feature>
<organism evidence="3 4">
    <name type="scientific">Elysia crispata</name>
    <name type="common">lettuce slug</name>
    <dbReference type="NCBI Taxonomy" id="231223"/>
    <lineage>
        <taxon>Eukaryota</taxon>
        <taxon>Metazoa</taxon>
        <taxon>Spiralia</taxon>
        <taxon>Lophotrochozoa</taxon>
        <taxon>Mollusca</taxon>
        <taxon>Gastropoda</taxon>
        <taxon>Heterobranchia</taxon>
        <taxon>Euthyneura</taxon>
        <taxon>Panpulmonata</taxon>
        <taxon>Sacoglossa</taxon>
        <taxon>Placobranchoidea</taxon>
        <taxon>Plakobranchidae</taxon>
        <taxon>Elysia</taxon>
    </lineage>
</organism>
<keyword evidence="2" id="KW-0732">Signal</keyword>
<keyword evidence="4" id="KW-1185">Reference proteome</keyword>
<evidence type="ECO:0008006" key="5">
    <source>
        <dbReference type="Google" id="ProtNLM"/>
    </source>
</evidence>
<evidence type="ECO:0000256" key="1">
    <source>
        <dbReference type="SAM" id="MobiDB-lite"/>
    </source>
</evidence>
<feature type="signal peptide" evidence="2">
    <location>
        <begin position="1"/>
        <end position="19"/>
    </location>
</feature>